<keyword evidence="10" id="KW-1185">Reference proteome</keyword>
<protein>
    <submittedName>
        <fullName evidence="9">Glycosyl transferase</fullName>
    </submittedName>
</protein>
<dbReference type="CDD" id="cd04187">
    <property type="entry name" value="DPM1_like_bac"/>
    <property type="match status" value="1"/>
</dbReference>
<name>A0A158BVW7_9BURK</name>
<proteinExistence type="predicted"/>
<evidence type="ECO:0000256" key="6">
    <source>
        <dbReference type="ARBA" id="ARBA00023136"/>
    </source>
</evidence>
<keyword evidence="2" id="KW-0328">Glycosyltransferase</keyword>
<evidence type="ECO:0000313" key="9">
    <source>
        <dbReference type="EMBL" id="SAK74244.1"/>
    </source>
</evidence>
<evidence type="ECO:0000256" key="4">
    <source>
        <dbReference type="ARBA" id="ARBA00022692"/>
    </source>
</evidence>
<keyword evidence="3 9" id="KW-0808">Transferase</keyword>
<reference evidence="9" key="1">
    <citation type="submission" date="2016-01" db="EMBL/GenBank/DDBJ databases">
        <authorList>
            <person name="Peeters C."/>
        </authorList>
    </citation>
    <scope>NUCLEOTIDE SEQUENCE</scope>
    <source>
        <strain evidence="9">LMG 29322</strain>
    </source>
</reference>
<dbReference type="STRING" id="1777140.AWB79_04335"/>
<dbReference type="Pfam" id="PF00535">
    <property type="entry name" value="Glycos_transf_2"/>
    <property type="match status" value="1"/>
</dbReference>
<dbReference type="InterPro" id="IPR050256">
    <property type="entry name" value="Glycosyltransferase_2"/>
</dbReference>
<dbReference type="PANTHER" id="PTHR48090">
    <property type="entry name" value="UNDECAPRENYL-PHOSPHATE 4-DEOXY-4-FORMAMIDO-L-ARABINOSE TRANSFERASE-RELATED"/>
    <property type="match status" value="1"/>
</dbReference>
<dbReference type="GO" id="GO:0016757">
    <property type="term" value="F:glycosyltransferase activity"/>
    <property type="evidence" value="ECO:0007669"/>
    <property type="project" value="UniProtKB-KW"/>
</dbReference>
<feature type="transmembrane region" description="Helical" evidence="7">
    <location>
        <begin position="290"/>
        <end position="310"/>
    </location>
</feature>
<dbReference type="GO" id="GO:0005886">
    <property type="term" value="C:plasma membrane"/>
    <property type="evidence" value="ECO:0007669"/>
    <property type="project" value="TreeGrafter"/>
</dbReference>
<evidence type="ECO:0000259" key="8">
    <source>
        <dbReference type="Pfam" id="PF00535"/>
    </source>
</evidence>
<evidence type="ECO:0000256" key="3">
    <source>
        <dbReference type="ARBA" id="ARBA00022679"/>
    </source>
</evidence>
<dbReference type="SUPFAM" id="SSF53448">
    <property type="entry name" value="Nucleotide-diphospho-sugar transferases"/>
    <property type="match status" value="1"/>
</dbReference>
<gene>
    <name evidence="9" type="ORF">AWB79_04335</name>
</gene>
<dbReference type="InterPro" id="IPR001173">
    <property type="entry name" value="Glyco_trans_2-like"/>
</dbReference>
<comment type="subcellular location">
    <subcellularLocation>
        <location evidence="1">Membrane</location>
        <topology evidence="1">Multi-pass membrane protein</topology>
    </subcellularLocation>
</comment>
<evidence type="ECO:0000256" key="7">
    <source>
        <dbReference type="SAM" id="Phobius"/>
    </source>
</evidence>
<evidence type="ECO:0000256" key="1">
    <source>
        <dbReference type="ARBA" id="ARBA00004141"/>
    </source>
</evidence>
<dbReference type="Gene3D" id="3.90.550.10">
    <property type="entry name" value="Spore Coat Polysaccharide Biosynthesis Protein SpsA, Chain A"/>
    <property type="match status" value="1"/>
</dbReference>
<keyword evidence="5 7" id="KW-1133">Transmembrane helix</keyword>
<evidence type="ECO:0000256" key="5">
    <source>
        <dbReference type="ARBA" id="ARBA00022989"/>
    </source>
</evidence>
<feature type="domain" description="Glycosyltransferase 2-like" evidence="8">
    <location>
        <begin position="24"/>
        <end position="190"/>
    </location>
</feature>
<feature type="transmembrane region" description="Helical" evidence="7">
    <location>
        <begin position="256"/>
        <end position="278"/>
    </location>
</feature>
<accession>A0A158BVW7</accession>
<dbReference type="EMBL" id="FCOA02000015">
    <property type="protein sequence ID" value="SAK74244.1"/>
    <property type="molecule type" value="Genomic_DNA"/>
</dbReference>
<evidence type="ECO:0000313" key="10">
    <source>
        <dbReference type="Proteomes" id="UP000054851"/>
    </source>
</evidence>
<dbReference type="AlphaFoldDB" id="A0A158BVW7"/>
<organism evidence="9 10">
    <name type="scientific">Caballeronia hypogeia</name>
    <dbReference type="NCBI Taxonomy" id="1777140"/>
    <lineage>
        <taxon>Bacteria</taxon>
        <taxon>Pseudomonadati</taxon>
        <taxon>Pseudomonadota</taxon>
        <taxon>Betaproteobacteria</taxon>
        <taxon>Burkholderiales</taxon>
        <taxon>Burkholderiaceae</taxon>
        <taxon>Caballeronia</taxon>
    </lineage>
</organism>
<keyword evidence="4 7" id="KW-0812">Transmembrane</keyword>
<dbReference type="Proteomes" id="UP000054851">
    <property type="component" value="Unassembled WGS sequence"/>
</dbReference>
<dbReference type="InterPro" id="IPR029044">
    <property type="entry name" value="Nucleotide-diphossugar_trans"/>
</dbReference>
<evidence type="ECO:0000256" key="2">
    <source>
        <dbReference type="ARBA" id="ARBA00022676"/>
    </source>
</evidence>
<keyword evidence="6 7" id="KW-0472">Membrane</keyword>
<comment type="caution">
    <text evidence="9">The sequence shown here is derived from an EMBL/GenBank/DDBJ whole genome shotgun (WGS) entry which is preliminary data.</text>
</comment>
<dbReference type="PANTHER" id="PTHR48090:SF1">
    <property type="entry name" value="PROPHAGE BACTOPRENOL GLUCOSYL TRANSFERASE HOMOLOG"/>
    <property type="match status" value="1"/>
</dbReference>
<sequence length="356" mass="39480">MPLTACTHDRQQTDRSSLMTTLNLIVPCFNEETALPETSVRLLALLESLVRKGVVSDASMVTFVDDGSHDQTWRLIEAFHATNRRVNGIKLSRNRGHQNALLAGLMTAPGDVLISLDADLQDDIEAIPHMLDKHRAGADIVYGVRHKRNTDTLTKRLTAKAYYWLLQKLGAEITPGHADFRLMSRRAIEALRSFKEANLFLRGTIPMLGFQSAVVEYERQARLAGESKYSFANMCALAFDGITSVTARPLTWSTRVGAAISIASVCFGLWALAVHFFTNRALPGWTSIVVPMYFLGGIQLLFLGVIGGYVSKIYTETKQRPHFIIERTLIASMREPARTVRPVGEHEALTAGARNP</sequence>